<keyword evidence="4" id="KW-0539">Nucleus</keyword>
<keyword evidence="3" id="KW-0677">Repeat</keyword>
<dbReference type="GO" id="GO:0000447">
    <property type="term" value="P:endonucleolytic cleavage in ITS1 to separate SSU-rRNA from 5.8S rRNA and LSU-rRNA from tricistronic rRNA transcript (SSU-rRNA, 5.8S rRNA, LSU-rRNA)"/>
    <property type="evidence" value="ECO:0007669"/>
    <property type="project" value="EnsemblFungi"/>
</dbReference>
<dbReference type="InterPro" id="IPR015943">
    <property type="entry name" value="WD40/YVTN_repeat-like_dom_sf"/>
</dbReference>
<dbReference type="GO" id="GO:0031428">
    <property type="term" value="C:box C/D methylation guide snoRNP complex"/>
    <property type="evidence" value="ECO:0007669"/>
    <property type="project" value="EnsemblFungi"/>
</dbReference>
<dbReference type="GO" id="GO:0000472">
    <property type="term" value="P:endonucleolytic cleavage to generate mature 5'-end of SSU-rRNA from (SSU-rRNA, 5.8S rRNA, LSU-rRNA)"/>
    <property type="evidence" value="ECO:0007669"/>
    <property type="project" value="EnsemblFungi"/>
</dbReference>
<proteinExistence type="predicted"/>
<dbReference type="GO" id="GO:0034511">
    <property type="term" value="F:U3 snoRNA binding"/>
    <property type="evidence" value="ECO:0007669"/>
    <property type="project" value="EnsemblFungi"/>
</dbReference>
<dbReference type="AlphaFoldDB" id="S9PXG4"/>
<protein>
    <submittedName>
        <fullName evidence="7">U3 snoRNP-associated protein Rrp9</fullName>
    </submittedName>
</protein>
<name>S9PXG4_SCHOY</name>
<dbReference type="Pfam" id="PF00400">
    <property type="entry name" value="WD40"/>
    <property type="match status" value="4"/>
</dbReference>
<dbReference type="EMBL" id="KE503207">
    <property type="protein sequence ID" value="EPX72148.1"/>
    <property type="molecule type" value="Genomic_DNA"/>
</dbReference>
<evidence type="ECO:0000256" key="2">
    <source>
        <dbReference type="ARBA" id="ARBA00022574"/>
    </source>
</evidence>
<dbReference type="PANTHER" id="PTHR19865">
    <property type="entry name" value="U3 SMALL NUCLEOLAR RNA INTERACTING PROTEIN 2"/>
    <property type="match status" value="1"/>
</dbReference>
<dbReference type="GO" id="GO:0032040">
    <property type="term" value="C:small-subunit processome"/>
    <property type="evidence" value="ECO:0007669"/>
    <property type="project" value="EnsemblFungi"/>
</dbReference>
<dbReference type="PANTHER" id="PTHR19865:SF0">
    <property type="entry name" value="U3 SMALL NUCLEOLAR RNA-INTERACTING PROTEIN 2"/>
    <property type="match status" value="1"/>
</dbReference>
<evidence type="ECO:0000313" key="8">
    <source>
        <dbReference type="Proteomes" id="UP000016088"/>
    </source>
</evidence>
<dbReference type="PRINTS" id="PR00320">
    <property type="entry name" value="GPROTEINBRPT"/>
</dbReference>
<dbReference type="InterPro" id="IPR036322">
    <property type="entry name" value="WD40_repeat_dom_sf"/>
</dbReference>
<dbReference type="PROSITE" id="PS50294">
    <property type="entry name" value="WD_REPEATS_REGION"/>
    <property type="match status" value="1"/>
</dbReference>
<dbReference type="GO" id="GO:0000480">
    <property type="term" value="P:endonucleolytic cleavage in 5'-ETS of tricistronic rRNA transcript (SSU-rRNA, 5.8S rRNA, LSU-rRNA)"/>
    <property type="evidence" value="ECO:0007669"/>
    <property type="project" value="EnsemblFungi"/>
</dbReference>
<dbReference type="VEuPathDB" id="FungiDB:SOCG_04841"/>
<dbReference type="HOGENOM" id="CLU_014017_1_0_1"/>
<reference evidence="7 8" key="1">
    <citation type="journal article" date="2011" name="Science">
        <title>Comparative functional genomics of the fission yeasts.</title>
        <authorList>
            <person name="Rhind N."/>
            <person name="Chen Z."/>
            <person name="Yassour M."/>
            <person name="Thompson D.A."/>
            <person name="Haas B.J."/>
            <person name="Habib N."/>
            <person name="Wapinski I."/>
            <person name="Roy S."/>
            <person name="Lin M.F."/>
            <person name="Heiman D.I."/>
            <person name="Young S.K."/>
            <person name="Furuya K."/>
            <person name="Guo Y."/>
            <person name="Pidoux A."/>
            <person name="Chen H.M."/>
            <person name="Robbertse B."/>
            <person name="Goldberg J.M."/>
            <person name="Aoki K."/>
            <person name="Bayne E.H."/>
            <person name="Berlin A.M."/>
            <person name="Desjardins C.A."/>
            <person name="Dobbs E."/>
            <person name="Dukaj L."/>
            <person name="Fan L."/>
            <person name="FitzGerald M.G."/>
            <person name="French C."/>
            <person name="Gujja S."/>
            <person name="Hansen K."/>
            <person name="Keifenheim D."/>
            <person name="Levin J.Z."/>
            <person name="Mosher R.A."/>
            <person name="Mueller C.A."/>
            <person name="Pfiffner J."/>
            <person name="Priest M."/>
            <person name="Russ C."/>
            <person name="Smialowska A."/>
            <person name="Swoboda P."/>
            <person name="Sykes S.M."/>
            <person name="Vaughn M."/>
            <person name="Vengrova S."/>
            <person name="Yoder R."/>
            <person name="Zeng Q."/>
            <person name="Allshire R."/>
            <person name="Baulcombe D."/>
            <person name="Birren B.W."/>
            <person name="Brown W."/>
            <person name="Ekwall K."/>
            <person name="Kellis M."/>
            <person name="Leatherwood J."/>
            <person name="Levin H."/>
            <person name="Margalit H."/>
            <person name="Martienssen R."/>
            <person name="Nieduszynski C.A."/>
            <person name="Spatafora J.W."/>
            <person name="Friedman N."/>
            <person name="Dalgaard J.Z."/>
            <person name="Baumann P."/>
            <person name="Niki H."/>
            <person name="Regev A."/>
            <person name="Nusbaum C."/>
        </authorList>
    </citation>
    <scope>NUCLEOTIDE SEQUENCE [LARGE SCALE GENOMIC DNA]</scope>
    <source>
        <strain evidence="8">yFS286</strain>
    </source>
</reference>
<evidence type="ECO:0000256" key="3">
    <source>
        <dbReference type="ARBA" id="ARBA00022737"/>
    </source>
</evidence>
<keyword evidence="2 5" id="KW-0853">WD repeat</keyword>
<feature type="repeat" description="WD" evidence="5">
    <location>
        <begin position="239"/>
        <end position="280"/>
    </location>
</feature>
<dbReference type="SUPFAM" id="SSF50978">
    <property type="entry name" value="WD40 repeat-like"/>
    <property type="match status" value="1"/>
</dbReference>
<feature type="repeat" description="WD" evidence="5">
    <location>
        <begin position="281"/>
        <end position="322"/>
    </location>
</feature>
<evidence type="ECO:0000313" key="7">
    <source>
        <dbReference type="EMBL" id="EPX72148.1"/>
    </source>
</evidence>
<dbReference type="OMA" id="CSLRIWK"/>
<feature type="compositionally biased region" description="Basic and acidic residues" evidence="6">
    <location>
        <begin position="386"/>
        <end position="395"/>
    </location>
</feature>
<dbReference type="Gene3D" id="2.130.10.10">
    <property type="entry name" value="YVTN repeat-like/Quinoprotein amine dehydrogenase"/>
    <property type="match status" value="1"/>
</dbReference>
<organism evidence="7 8">
    <name type="scientific">Schizosaccharomyces octosporus (strain yFS286)</name>
    <name type="common">Fission yeast</name>
    <name type="synonym">Octosporomyces octosporus</name>
    <dbReference type="NCBI Taxonomy" id="483514"/>
    <lineage>
        <taxon>Eukaryota</taxon>
        <taxon>Fungi</taxon>
        <taxon>Dikarya</taxon>
        <taxon>Ascomycota</taxon>
        <taxon>Taphrinomycotina</taxon>
        <taxon>Schizosaccharomycetes</taxon>
        <taxon>Schizosaccharomycetales</taxon>
        <taxon>Schizosaccharomycetaceae</taxon>
        <taxon>Schizosaccharomyces</taxon>
    </lineage>
</organism>
<dbReference type="Proteomes" id="UP000016088">
    <property type="component" value="Unassembled WGS sequence"/>
</dbReference>
<evidence type="ECO:0000256" key="6">
    <source>
        <dbReference type="SAM" id="MobiDB-lite"/>
    </source>
</evidence>
<evidence type="ECO:0000256" key="5">
    <source>
        <dbReference type="PROSITE-ProRule" id="PRU00221"/>
    </source>
</evidence>
<feature type="region of interest" description="Disordered" evidence="6">
    <location>
        <begin position="1"/>
        <end position="66"/>
    </location>
</feature>
<feature type="repeat" description="WD" evidence="5">
    <location>
        <begin position="407"/>
        <end position="433"/>
    </location>
</feature>
<dbReference type="RefSeq" id="XP_013019442.1">
    <property type="nucleotide sequence ID" value="XM_013163988.1"/>
</dbReference>
<comment type="subcellular location">
    <subcellularLocation>
        <location evidence="1">Nucleus</location>
    </subcellularLocation>
</comment>
<dbReference type="PROSITE" id="PS50082">
    <property type="entry name" value="WD_REPEATS_2"/>
    <property type="match status" value="3"/>
</dbReference>
<keyword evidence="8" id="KW-1185">Reference proteome</keyword>
<feature type="region of interest" description="Disordered" evidence="6">
    <location>
        <begin position="384"/>
        <end position="403"/>
    </location>
</feature>
<dbReference type="InterPro" id="IPR001680">
    <property type="entry name" value="WD40_rpt"/>
</dbReference>
<dbReference type="SMART" id="SM00320">
    <property type="entry name" value="WD40"/>
    <property type="match status" value="5"/>
</dbReference>
<dbReference type="GeneID" id="25033801"/>
<dbReference type="OrthoDB" id="189968at2759"/>
<evidence type="ECO:0000256" key="4">
    <source>
        <dbReference type="ARBA" id="ARBA00023242"/>
    </source>
</evidence>
<dbReference type="InterPro" id="IPR020472">
    <property type="entry name" value="WD40_PAC1"/>
</dbReference>
<gene>
    <name evidence="7" type="ORF">SOCG_04841</name>
</gene>
<dbReference type="eggNOG" id="KOG0299">
    <property type="taxonomic scope" value="Eukaryota"/>
</dbReference>
<sequence length="518" mass="58456">MSDPFFTRPEHRKRKARNAAQKKSTASKKKPQNESRDEDLASISSESDIEREQYDPDEENEDAHENAAEKRLRIAKDYLDQIKNEIGEDVGFNAEDVDRELLSERLQEDVLEKQGKMYLNYADRVEPSIQHTCTQLRGRHSKPLVGLIMKEEFIYSADKSGLVQKWKILNEDSEGGVDSSSKLKLRPVRFSIPQGGDRDHVAEITCLTISNDGRWVVTGGLDHRIVVRDSETLTAQHCWKHHRDVILALAFRKGTNEMFSASADRSIKVWSLDSMSYVETLFGHQDIVYDVDAFSQERCITVGGRDRSSRLWKIVEESQLVFRSGGNSIKMTGGYMEGSVDCVTMVDENHFITGSDNGVIALWSLQRKKPVYTYPLAHGLDTPLAPERHSAEKTPSESSTPPQPRWITCLRALPYANLFVSGSWDGTIRLWKIADGLRSFEPVELERPLATKSIINSLSLSIQGRKGHEQLLVLAACGREFRYGRWKNIRNVPNVGYIFQIPLQSASALQTSNGTASA</sequence>
<dbReference type="InterPro" id="IPR039241">
    <property type="entry name" value="Rrp9-like"/>
</dbReference>
<accession>S9PXG4</accession>
<evidence type="ECO:0000256" key="1">
    <source>
        <dbReference type="ARBA" id="ARBA00004123"/>
    </source>
</evidence>